<dbReference type="InterPro" id="IPR029026">
    <property type="entry name" value="tRNA_m1G_MTases_N"/>
</dbReference>
<dbReference type="RefSeq" id="WP_013763120.1">
    <property type="nucleotide sequence ID" value="NC_015510.1"/>
</dbReference>
<feature type="binding site" evidence="5">
    <location>
        <begin position="124"/>
        <end position="129"/>
    </location>
    <ligand>
        <name>S-adenosyl-L-methionine</name>
        <dbReference type="ChEBI" id="CHEBI:59789"/>
    </ligand>
</feature>
<dbReference type="EC" id="2.1.1.177" evidence="5"/>
<accession>F4L1L2</accession>
<protein>
    <recommendedName>
        <fullName evidence="5">Ribosomal RNA large subunit methyltransferase H</fullName>
        <ecNumber evidence="5">2.1.1.177</ecNumber>
    </recommendedName>
    <alternativeName>
        <fullName evidence="5">23S rRNA (pseudouridine1915-N3)-methyltransferase</fullName>
    </alternativeName>
    <alternativeName>
        <fullName evidence="5">23S rRNA m3Psi1915 methyltransferase</fullName>
    </alternativeName>
    <alternativeName>
        <fullName evidence="5">rRNA (pseudouridine-N3-)-methyltransferase RlmH</fullName>
    </alternativeName>
</protein>
<evidence type="ECO:0000256" key="3">
    <source>
        <dbReference type="ARBA" id="ARBA00022691"/>
    </source>
</evidence>
<organism evidence="6 7">
    <name type="scientific">Haliscomenobacter hydrossis (strain ATCC 27775 / DSM 1100 / LMG 10767 / O)</name>
    <dbReference type="NCBI Taxonomy" id="760192"/>
    <lineage>
        <taxon>Bacteria</taxon>
        <taxon>Pseudomonadati</taxon>
        <taxon>Bacteroidota</taxon>
        <taxon>Saprospiria</taxon>
        <taxon>Saprospirales</taxon>
        <taxon>Haliscomenobacteraceae</taxon>
        <taxon>Haliscomenobacter</taxon>
    </lineage>
</organism>
<dbReference type="PIRSF" id="PIRSF004505">
    <property type="entry name" value="MT_bac"/>
    <property type="match status" value="1"/>
</dbReference>
<evidence type="ECO:0000313" key="6">
    <source>
        <dbReference type="EMBL" id="AEE48556.1"/>
    </source>
</evidence>
<keyword evidence="5" id="KW-0963">Cytoplasm</keyword>
<dbReference type="Proteomes" id="UP000008461">
    <property type="component" value="Chromosome"/>
</dbReference>
<evidence type="ECO:0000256" key="2">
    <source>
        <dbReference type="ARBA" id="ARBA00022679"/>
    </source>
</evidence>
<keyword evidence="3 5" id="KW-0949">S-adenosyl-L-methionine</keyword>
<dbReference type="EMBL" id="CP002691">
    <property type="protein sequence ID" value="AEE48556.1"/>
    <property type="molecule type" value="Genomic_DNA"/>
</dbReference>
<comment type="function">
    <text evidence="5">Specifically methylates the pseudouridine at position 1915 (m3Psi1915) in 23S rRNA.</text>
</comment>
<dbReference type="GO" id="GO:0005737">
    <property type="term" value="C:cytoplasm"/>
    <property type="evidence" value="ECO:0007669"/>
    <property type="project" value="UniProtKB-SubCell"/>
</dbReference>
<dbReference type="SUPFAM" id="SSF75217">
    <property type="entry name" value="alpha/beta knot"/>
    <property type="match status" value="1"/>
</dbReference>
<reference key="2">
    <citation type="submission" date="2011-04" db="EMBL/GenBank/DDBJ databases">
        <title>Complete sequence of chromosome of Haliscomenobacter hydrossis DSM 1100.</title>
        <authorList>
            <consortium name="US DOE Joint Genome Institute (JGI-PGF)"/>
            <person name="Lucas S."/>
            <person name="Han J."/>
            <person name="Lapidus A."/>
            <person name="Bruce D."/>
            <person name="Goodwin L."/>
            <person name="Pitluck S."/>
            <person name="Peters L."/>
            <person name="Kyrpides N."/>
            <person name="Mavromatis K."/>
            <person name="Ivanova N."/>
            <person name="Ovchinnikova G."/>
            <person name="Pagani I."/>
            <person name="Daligault H."/>
            <person name="Detter J.C."/>
            <person name="Han C."/>
            <person name="Land M."/>
            <person name="Hauser L."/>
            <person name="Markowitz V."/>
            <person name="Cheng J.-F."/>
            <person name="Hugenholtz P."/>
            <person name="Woyke T."/>
            <person name="Wu D."/>
            <person name="Verbarg S."/>
            <person name="Frueling A."/>
            <person name="Brambilla E."/>
            <person name="Klenk H.-P."/>
            <person name="Eisen J.A."/>
        </authorList>
    </citation>
    <scope>NUCLEOTIDE SEQUENCE</scope>
    <source>
        <strain>DSM 1100</strain>
    </source>
</reference>
<proteinExistence type="inferred from homology"/>
<sequence length="157" mass="18432">MKTTFSYIGKTADKYLEEGIGMYERRLKHYLSYETVLIPDVKNGGKLEAEQLKIKEGEQILQRLKNDDCLILLDERGKLYTSEQFAANMDQWFQAPYKRLVFQVGGAFGFSEAVYQRANYKLSLSAMTFSHQMIRLFFLEQLYRAMTILRNEPYHNS</sequence>
<dbReference type="HAMAP" id="MF_00658">
    <property type="entry name" value="23SrRNA_methyltr_H"/>
    <property type="match status" value="1"/>
</dbReference>
<dbReference type="CDD" id="cd18081">
    <property type="entry name" value="RlmH-like"/>
    <property type="match status" value="1"/>
</dbReference>
<dbReference type="GO" id="GO:0070038">
    <property type="term" value="F:rRNA (pseudouridine-N3-)-methyltransferase activity"/>
    <property type="evidence" value="ECO:0007669"/>
    <property type="project" value="UniProtKB-UniRule"/>
</dbReference>
<dbReference type="STRING" id="760192.Halhy_0648"/>
<dbReference type="NCBIfam" id="NF000990">
    <property type="entry name" value="PRK00103.2-4"/>
    <property type="match status" value="1"/>
</dbReference>
<name>F4L1L2_HALH1</name>
<evidence type="ECO:0000256" key="5">
    <source>
        <dbReference type="HAMAP-Rule" id="MF_00658"/>
    </source>
</evidence>
<keyword evidence="2 5" id="KW-0808">Transferase</keyword>
<keyword evidence="5" id="KW-0698">rRNA processing</keyword>
<dbReference type="InterPro" id="IPR003742">
    <property type="entry name" value="RlmH-like"/>
</dbReference>
<dbReference type="KEGG" id="hhy:Halhy_0648"/>
<feature type="binding site" evidence="5">
    <location>
        <position position="105"/>
    </location>
    <ligand>
        <name>S-adenosyl-L-methionine</name>
        <dbReference type="ChEBI" id="CHEBI:59789"/>
    </ligand>
</feature>
<dbReference type="HOGENOM" id="CLU_100552_2_0_10"/>
<comment type="similarity">
    <text evidence="4 5">Belongs to the RNA methyltransferase RlmH family.</text>
</comment>
<comment type="subcellular location">
    <subcellularLocation>
        <location evidence="5">Cytoplasm</location>
    </subcellularLocation>
</comment>
<dbReference type="Pfam" id="PF02590">
    <property type="entry name" value="SPOUT_MTase"/>
    <property type="match status" value="1"/>
</dbReference>
<gene>
    <name evidence="5" type="primary">rlmH</name>
    <name evidence="6" type="ordered locus">Halhy_0648</name>
</gene>
<keyword evidence="7" id="KW-1185">Reference proteome</keyword>
<dbReference type="AlphaFoldDB" id="F4L1L2"/>
<dbReference type="InterPro" id="IPR029028">
    <property type="entry name" value="Alpha/beta_knot_MTases"/>
</dbReference>
<evidence type="ECO:0000313" key="7">
    <source>
        <dbReference type="Proteomes" id="UP000008461"/>
    </source>
</evidence>
<dbReference type="PANTHER" id="PTHR33603">
    <property type="entry name" value="METHYLTRANSFERASE"/>
    <property type="match status" value="1"/>
</dbReference>
<dbReference type="OrthoDB" id="9806643at2"/>
<feature type="binding site" evidence="5">
    <location>
        <position position="73"/>
    </location>
    <ligand>
        <name>S-adenosyl-L-methionine</name>
        <dbReference type="ChEBI" id="CHEBI:59789"/>
    </ligand>
</feature>
<dbReference type="PANTHER" id="PTHR33603:SF1">
    <property type="entry name" value="RIBOSOMAL RNA LARGE SUBUNIT METHYLTRANSFERASE H"/>
    <property type="match status" value="1"/>
</dbReference>
<evidence type="ECO:0000256" key="4">
    <source>
        <dbReference type="ARBA" id="ARBA00038303"/>
    </source>
</evidence>
<evidence type="ECO:0000256" key="1">
    <source>
        <dbReference type="ARBA" id="ARBA00022603"/>
    </source>
</evidence>
<comment type="subunit">
    <text evidence="5">Homodimer.</text>
</comment>
<comment type="catalytic activity">
    <reaction evidence="5">
        <text>pseudouridine(1915) in 23S rRNA + S-adenosyl-L-methionine = N(3)-methylpseudouridine(1915) in 23S rRNA + S-adenosyl-L-homocysteine + H(+)</text>
        <dbReference type="Rhea" id="RHEA:42752"/>
        <dbReference type="Rhea" id="RHEA-COMP:10221"/>
        <dbReference type="Rhea" id="RHEA-COMP:10222"/>
        <dbReference type="ChEBI" id="CHEBI:15378"/>
        <dbReference type="ChEBI" id="CHEBI:57856"/>
        <dbReference type="ChEBI" id="CHEBI:59789"/>
        <dbReference type="ChEBI" id="CHEBI:65314"/>
        <dbReference type="ChEBI" id="CHEBI:74486"/>
        <dbReference type="EC" id="2.1.1.177"/>
    </reaction>
</comment>
<dbReference type="Gene3D" id="3.40.1280.10">
    <property type="match status" value="1"/>
</dbReference>
<dbReference type="eggNOG" id="COG1576">
    <property type="taxonomic scope" value="Bacteria"/>
</dbReference>
<reference evidence="6 7" key="1">
    <citation type="journal article" date="2011" name="Stand. Genomic Sci.">
        <title>Complete genome sequence of Haliscomenobacter hydrossis type strain (O).</title>
        <authorList>
            <consortium name="US DOE Joint Genome Institute (JGI-PGF)"/>
            <person name="Daligault H."/>
            <person name="Lapidus A."/>
            <person name="Zeytun A."/>
            <person name="Nolan M."/>
            <person name="Lucas S."/>
            <person name="Del Rio T.G."/>
            <person name="Tice H."/>
            <person name="Cheng J.F."/>
            <person name="Tapia R."/>
            <person name="Han C."/>
            <person name="Goodwin L."/>
            <person name="Pitluck S."/>
            <person name="Liolios K."/>
            <person name="Pagani I."/>
            <person name="Ivanova N."/>
            <person name="Huntemann M."/>
            <person name="Mavromatis K."/>
            <person name="Mikhailova N."/>
            <person name="Pati A."/>
            <person name="Chen A."/>
            <person name="Palaniappan K."/>
            <person name="Land M."/>
            <person name="Hauser L."/>
            <person name="Brambilla E.M."/>
            <person name="Rohde M."/>
            <person name="Verbarg S."/>
            <person name="Goker M."/>
            <person name="Bristow J."/>
            <person name="Eisen J.A."/>
            <person name="Markowitz V."/>
            <person name="Hugenholtz P."/>
            <person name="Kyrpides N.C."/>
            <person name="Klenk H.P."/>
            <person name="Woyke T."/>
        </authorList>
    </citation>
    <scope>NUCLEOTIDE SEQUENCE [LARGE SCALE GENOMIC DNA]</scope>
    <source>
        <strain evidence="7">ATCC 27775 / DSM 1100 / LMG 10767 / O</strain>
    </source>
</reference>
<keyword evidence="1 5" id="KW-0489">Methyltransferase</keyword>